<dbReference type="Proteomes" id="UP000790377">
    <property type="component" value="Unassembled WGS sequence"/>
</dbReference>
<feature type="non-terminal residue" evidence="1">
    <location>
        <position position="1"/>
    </location>
</feature>
<evidence type="ECO:0000313" key="1">
    <source>
        <dbReference type="EMBL" id="KAH7905714.1"/>
    </source>
</evidence>
<accession>A0ACB7ZXV2</accession>
<evidence type="ECO:0000313" key="2">
    <source>
        <dbReference type="Proteomes" id="UP000790377"/>
    </source>
</evidence>
<proteinExistence type="predicted"/>
<name>A0ACB7ZXV2_9AGAM</name>
<dbReference type="EMBL" id="MU268137">
    <property type="protein sequence ID" value="KAH7905714.1"/>
    <property type="molecule type" value="Genomic_DNA"/>
</dbReference>
<organism evidence="1 2">
    <name type="scientific">Hygrophoropsis aurantiaca</name>
    <dbReference type="NCBI Taxonomy" id="72124"/>
    <lineage>
        <taxon>Eukaryota</taxon>
        <taxon>Fungi</taxon>
        <taxon>Dikarya</taxon>
        <taxon>Basidiomycota</taxon>
        <taxon>Agaricomycotina</taxon>
        <taxon>Agaricomycetes</taxon>
        <taxon>Agaricomycetidae</taxon>
        <taxon>Boletales</taxon>
        <taxon>Coniophorineae</taxon>
        <taxon>Hygrophoropsidaceae</taxon>
        <taxon>Hygrophoropsis</taxon>
    </lineage>
</organism>
<sequence length="119" mass="13948">FTDSHPQRSTYLAKLKEDDCNIVPNFIGGALPRADHGDREYYCCTMLSLFQPWRTGLELKSEEETWDSSFEKHSFTSHQKELMTFFNLRYECLDARDDYSAQRKKMGCLIGLPMKFCKT</sequence>
<protein>
    <submittedName>
        <fullName evidence="1">Uncharacterized protein</fullName>
    </submittedName>
</protein>
<keyword evidence="2" id="KW-1185">Reference proteome</keyword>
<reference evidence="1" key="1">
    <citation type="journal article" date="2021" name="New Phytol.">
        <title>Evolutionary innovations through gain and loss of genes in the ectomycorrhizal Boletales.</title>
        <authorList>
            <person name="Wu G."/>
            <person name="Miyauchi S."/>
            <person name="Morin E."/>
            <person name="Kuo A."/>
            <person name="Drula E."/>
            <person name="Varga T."/>
            <person name="Kohler A."/>
            <person name="Feng B."/>
            <person name="Cao Y."/>
            <person name="Lipzen A."/>
            <person name="Daum C."/>
            <person name="Hundley H."/>
            <person name="Pangilinan J."/>
            <person name="Johnson J."/>
            <person name="Barry K."/>
            <person name="LaButti K."/>
            <person name="Ng V."/>
            <person name="Ahrendt S."/>
            <person name="Min B."/>
            <person name="Choi I.G."/>
            <person name="Park H."/>
            <person name="Plett J.M."/>
            <person name="Magnuson J."/>
            <person name="Spatafora J.W."/>
            <person name="Nagy L.G."/>
            <person name="Henrissat B."/>
            <person name="Grigoriev I.V."/>
            <person name="Yang Z.L."/>
            <person name="Xu J."/>
            <person name="Martin F.M."/>
        </authorList>
    </citation>
    <scope>NUCLEOTIDE SEQUENCE</scope>
    <source>
        <strain evidence="1">ATCC 28755</strain>
    </source>
</reference>
<gene>
    <name evidence="1" type="ORF">BJ138DRAFT_1017347</name>
</gene>
<comment type="caution">
    <text evidence="1">The sequence shown here is derived from an EMBL/GenBank/DDBJ whole genome shotgun (WGS) entry which is preliminary data.</text>
</comment>